<keyword evidence="6" id="KW-0472">Membrane</keyword>
<dbReference type="InterPro" id="IPR003399">
    <property type="entry name" value="Mce/MlaD"/>
</dbReference>
<reference evidence="8 9" key="1">
    <citation type="submission" date="2018-06" db="EMBL/GenBank/DDBJ databases">
        <authorList>
            <consortium name="Pathogen Informatics"/>
            <person name="Doyle S."/>
        </authorList>
    </citation>
    <scope>NUCLEOTIDE SEQUENCE [LARGE SCALE GENOMIC DNA]</scope>
    <source>
        <strain evidence="8 9">NCTC10211</strain>
    </source>
</reference>
<evidence type="ECO:0000313" key="9">
    <source>
        <dbReference type="Proteomes" id="UP000254765"/>
    </source>
</evidence>
<evidence type="ECO:0000259" key="7">
    <source>
        <dbReference type="Pfam" id="PF02470"/>
    </source>
</evidence>
<evidence type="ECO:0000256" key="4">
    <source>
        <dbReference type="ARBA" id="ARBA00022692"/>
    </source>
</evidence>
<evidence type="ECO:0000313" key="8">
    <source>
        <dbReference type="EMBL" id="SUI68176.1"/>
    </source>
</evidence>
<dbReference type="AlphaFoldDB" id="A0A379ZVA3"/>
<dbReference type="Pfam" id="PF02470">
    <property type="entry name" value="MlaD"/>
    <property type="match status" value="1"/>
</dbReference>
<comment type="subcellular location">
    <subcellularLocation>
        <location evidence="1">Cell inner membrane</location>
    </subcellularLocation>
</comment>
<protein>
    <submittedName>
        <fullName evidence="8">Paraquat-inducible protein B</fullName>
    </submittedName>
</protein>
<evidence type="ECO:0000256" key="2">
    <source>
        <dbReference type="ARBA" id="ARBA00022475"/>
    </source>
</evidence>
<dbReference type="EMBL" id="UGYK01000002">
    <property type="protein sequence ID" value="SUI68176.1"/>
    <property type="molecule type" value="Genomic_DNA"/>
</dbReference>
<name>A0A379ZVA3_SERMA</name>
<feature type="domain" description="Mce/MlaD" evidence="7">
    <location>
        <begin position="74"/>
        <end position="135"/>
    </location>
</feature>
<dbReference type="Proteomes" id="UP000254765">
    <property type="component" value="Unassembled WGS sequence"/>
</dbReference>
<evidence type="ECO:0000256" key="3">
    <source>
        <dbReference type="ARBA" id="ARBA00022519"/>
    </source>
</evidence>
<dbReference type="InterPro" id="IPR051800">
    <property type="entry name" value="PqiA-PqiB_transport"/>
</dbReference>
<organism evidence="8 9">
    <name type="scientific">Serratia marcescens</name>
    <dbReference type="NCBI Taxonomy" id="615"/>
    <lineage>
        <taxon>Bacteria</taxon>
        <taxon>Pseudomonadati</taxon>
        <taxon>Pseudomonadota</taxon>
        <taxon>Gammaproteobacteria</taxon>
        <taxon>Enterobacterales</taxon>
        <taxon>Yersiniaceae</taxon>
        <taxon>Serratia</taxon>
    </lineage>
</organism>
<gene>
    <name evidence="8" type="ORF">NCTC10211_04297</name>
</gene>
<keyword evidence="4" id="KW-0812">Transmembrane</keyword>
<accession>A0A379ZVA3</accession>
<dbReference type="PANTHER" id="PTHR30462">
    <property type="entry name" value="INTERMEMBRANE TRANSPORT PROTEIN PQIB-RELATED"/>
    <property type="match status" value="1"/>
</dbReference>
<sequence>MVGELTIDPSVVDLMRSGTRIVMRSPRISLNDAKLSQLLTGTTLELVPGEGEPQQRFNVLDSSETLLQQPGVLTVTLNAPQSYGIDVGQPLVVHGVKVGQILSRTLTAGGVVFTAAIDAQYRGLLHKDSKFVVNSRLDVKLALTVWKCWRQRPGMGRTAACALFPAARGNRAGQYPLYANSEKAEEGIVGNAPATTLTLSATSLPDVQAGSVVLYRKFQVGEIVNVRPKANEFEVDVYISPEYRKLLTRESIFWAEGGRQGAAQRQRPGRCRLRRSTAR</sequence>
<keyword evidence="3" id="KW-0997">Cell inner membrane</keyword>
<keyword evidence="5" id="KW-1133">Transmembrane helix</keyword>
<evidence type="ECO:0000256" key="1">
    <source>
        <dbReference type="ARBA" id="ARBA00004533"/>
    </source>
</evidence>
<proteinExistence type="predicted"/>
<evidence type="ECO:0000256" key="6">
    <source>
        <dbReference type="ARBA" id="ARBA00023136"/>
    </source>
</evidence>
<dbReference type="GO" id="GO:0005886">
    <property type="term" value="C:plasma membrane"/>
    <property type="evidence" value="ECO:0007669"/>
    <property type="project" value="UniProtKB-SubCell"/>
</dbReference>
<dbReference type="PANTHER" id="PTHR30462:SF2">
    <property type="entry name" value="INTERMEMBRANE TRANSPORT PROTEIN PQIB"/>
    <property type="match status" value="1"/>
</dbReference>
<keyword evidence="2" id="KW-1003">Cell membrane</keyword>
<evidence type="ECO:0000256" key="5">
    <source>
        <dbReference type="ARBA" id="ARBA00022989"/>
    </source>
</evidence>